<keyword evidence="4" id="KW-0812">Transmembrane</keyword>
<dbReference type="GO" id="GO:0005789">
    <property type="term" value="C:endoplasmic reticulum membrane"/>
    <property type="evidence" value="ECO:0007669"/>
    <property type="project" value="UniProtKB-SubCell"/>
</dbReference>
<comment type="subcellular location">
    <subcellularLocation>
        <location evidence="1">Endoplasmic reticulum membrane</location>
        <topology evidence="1">Single-pass membrane protein</topology>
    </subcellularLocation>
</comment>
<sequence>MGRKDASAVKLPVDQYRKQIGTCQSHPLAQISHGHHGHVVVLLVFHLPQPVCEGYSSPECVLIKFVAKGKQDYKKSRPVLRATRLKAEAKRSASGIRVRLLSFFLITPTSIKPNSRSPICPTAHTVAHIIHPTSPA</sequence>
<proteinExistence type="inferred from homology"/>
<gene>
    <name evidence="8" type="ORF">DNTS_025446</name>
</gene>
<protein>
    <recommendedName>
        <fullName evidence="3">Triple QxxK/R motif-containing protein</fullName>
    </recommendedName>
</protein>
<dbReference type="Proteomes" id="UP000316079">
    <property type="component" value="Unassembled WGS sequence"/>
</dbReference>
<comment type="similarity">
    <text evidence="2">Belongs to the TRIQK family.</text>
</comment>
<dbReference type="Pfam" id="PF15168">
    <property type="entry name" value="TRIQK"/>
    <property type="match status" value="2"/>
</dbReference>
<accession>A0A553Q339</accession>
<keyword evidence="9" id="KW-1185">Reference proteome</keyword>
<reference evidence="8 9" key="1">
    <citation type="journal article" date="2019" name="Sci. Data">
        <title>Hybrid genome assembly and annotation of Danionella translucida.</title>
        <authorList>
            <person name="Kadobianskyi M."/>
            <person name="Schulze L."/>
            <person name="Schuelke M."/>
            <person name="Judkewitz B."/>
        </authorList>
    </citation>
    <scope>NUCLEOTIDE SEQUENCE [LARGE SCALE GENOMIC DNA]</scope>
    <source>
        <strain evidence="8 9">Bolton</strain>
    </source>
</reference>
<dbReference type="PANTHER" id="PTHR20583:SF1">
    <property type="entry name" value="TRIPLE QXXK_R MOTIF-CONTAINING PROTEIN"/>
    <property type="match status" value="1"/>
</dbReference>
<organism evidence="8 9">
    <name type="scientific">Danionella cerebrum</name>
    <dbReference type="NCBI Taxonomy" id="2873325"/>
    <lineage>
        <taxon>Eukaryota</taxon>
        <taxon>Metazoa</taxon>
        <taxon>Chordata</taxon>
        <taxon>Craniata</taxon>
        <taxon>Vertebrata</taxon>
        <taxon>Euteleostomi</taxon>
        <taxon>Actinopterygii</taxon>
        <taxon>Neopterygii</taxon>
        <taxon>Teleostei</taxon>
        <taxon>Ostariophysi</taxon>
        <taxon>Cypriniformes</taxon>
        <taxon>Danionidae</taxon>
        <taxon>Danioninae</taxon>
        <taxon>Danionella</taxon>
    </lineage>
</organism>
<dbReference type="PANTHER" id="PTHR20583">
    <property type="entry name" value="TRIPLE QXXK/R MOTIF-CONTAINING PROTEIN"/>
    <property type="match status" value="1"/>
</dbReference>
<evidence type="ECO:0000256" key="6">
    <source>
        <dbReference type="ARBA" id="ARBA00022989"/>
    </source>
</evidence>
<evidence type="ECO:0000256" key="3">
    <source>
        <dbReference type="ARBA" id="ARBA00014257"/>
    </source>
</evidence>
<keyword evidence="7" id="KW-0472">Membrane</keyword>
<evidence type="ECO:0000256" key="4">
    <source>
        <dbReference type="ARBA" id="ARBA00022692"/>
    </source>
</evidence>
<evidence type="ECO:0000313" key="9">
    <source>
        <dbReference type="Proteomes" id="UP000316079"/>
    </source>
</evidence>
<keyword evidence="6" id="KW-1133">Transmembrane helix</keyword>
<dbReference type="AlphaFoldDB" id="A0A553Q339"/>
<evidence type="ECO:0000256" key="5">
    <source>
        <dbReference type="ARBA" id="ARBA00022824"/>
    </source>
</evidence>
<evidence type="ECO:0000256" key="2">
    <source>
        <dbReference type="ARBA" id="ARBA00007709"/>
    </source>
</evidence>
<dbReference type="OrthoDB" id="10049402at2759"/>
<evidence type="ECO:0000256" key="7">
    <source>
        <dbReference type="ARBA" id="ARBA00023136"/>
    </source>
</evidence>
<comment type="caution">
    <text evidence="8">The sequence shown here is derived from an EMBL/GenBank/DDBJ whole genome shotgun (WGS) entry which is preliminary data.</text>
</comment>
<evidence type="ECO:0000313" key="8">
    <source>
        <dbReference type="EMBL" id="TRY84351.1"/>
    </source>
</evidence>
<evidence type="ECO:0000256" key="1">
    <source>
        <dbReference type="ARBA" id="ARBA00004389"/>
    </source>
</evidence>
<keyword evidence="5" id="KW-0256">Endoplasmic reticulum</keyword>
<name>A0A553Q339_9TELE</name>
<dbReference type="InterPro" id="IPR024842">
    <property type="entry name" value="TRIQK"/>
</dbReference>
<dbReference type="EMBL" id="SRMA01026411">
    <property type="protein sequence ID" value="TRY84351.1"/>
    <property type="molecule type" value="Genomic_DNA"/>
</dbReference>